<evidence type="ECO:0000259" key="9">
    <source>
        <dbReference type="Pfam" id="PF01728"/>
    </source>
</evidence>
<dbReference type="InterPro" id="IPR029063">
    <property type="entry name" value="SAM-dependent_MTases_sf"/>
</dbReference>
<keyword evidence="11" id="KW-1185">Reference proteome</keyword>
<dbReference type="SUPFAM" id="SSF53335">
    <property type="entry name" value="S-adenosyl-L-methionine-dependent methyltransferases"/>
    <property type="match status" value="1"/>
</dbReference>
<evidence type="ECO:0000256" key="4">
    <source>
        <dbReference type="ARBA" id="ARBA00022679"/>
    </source>
</evidence>
<dbReference type="EMBL" id="JACCJC010000134">
    <property type="protein sequence ID" value="KAF6223188.1"/>
    <property type="molecule type" value="Genomic_DNA"/>
</dbReference>
<dbReference type="GeneID" id="59294863"/>
<evidence type="ECO:0000313" key="10">
    <source>
        <dbReference type="EMBL" id="KAF6223188.1"/>
    </source>
</evidence>
<dbReference type="Pfam" id="PF01728">
    <property type="entry name" value="FtsJ"/>
    <property type="match status" value="1"/>
</dbReference>
<dbReference type="InterPro" id="IPR050082">
    <property type="entry name" value="RNA_methyltr_RlmE"/>
</dbReference>
<keyword evidence="4" id="KW-0808">Transferase</keyword>
<gene>
    <name evidence="10" type="ORF">HO173_013235</name>
</gene>
<evidence type="ECO:0000256" key="7">
    <source>
        <dbReference type="PIRSR" id="PIRSR005461-1"/>
    </source>
</evidence>
<accession>A0A8H6FCU6</accession>
<dbReference type="PANTHER" id="PTHR10920:SF18">
    <property type="entry name" value="RRNA METHYLTRANSFERASE 2, MITOCHONDRIAL"/>
    <property type="match status" value="1"/>
</dbReference>
<evidence type="ECO:0000256" key="8">
    <source>
        <dbReference type="SAM" id="MobiDB-lite"/>
    </source>
</evidence>
<proteinExistence type="inferred from homology"/>
<dbReference type="PANTHER" id="PTHR10920">
    <property type="entry name" value="RIBOSOMAL RNA METHYLTRANSFERASE"/>
    <property type="match status" value="1"/>
</dbReference>
<dbReference type="PIRSF" id="PIRSF005461">
    <property type="entry name" value="23S_rRNA_mtase"/>
    <property type="match status" value="1"/>
</dbReference>
<dbReference type="HAMAP" id="MF_01547">
    <property type="entry name" value="RNA_methyltr_E"/>
    <property type="match status" value="1"/>
</dbReference>
<evidence type="ECO:0000256" key="5">
    <source>
        <dbReference type="ARBA" id="ARBA00022691"/>
    </source>
</evidence>
<dbReference type="InterPro" id="IPR015507">
    <property type="entry name" value="rRNA-MeTfrase_E"/>
</dbReference>
<feature type="active site" description="Proton acceptor" evidence="7">
    <location>
        <position position="278"/>
    </location>
</feature>
<evidence type="ECO:0000313" key="11">
    <source>
        <dbReference type="Proteomes" id="UP000578531"/>
    </source>
</evidence>
<evidence type="ECO:0000256" key="6">
    <source>
        <dbReference type="ARBA" id="ARBA00041184"/>
    </source>
</evidence>
<comment type="similarity">
    <text evidence="1">Belongs to the class I-like SAM-binding methyltransferase superfamily. RNA methyltransferase RlmE family.</text>
</comment>
<protein>
    <recommendedName>
        <fullName evidence="6">rRNA methyltransferase 2, mitochondrial</fullName>
    </recommendedName>
</protein>
<sequence>MFRRRPKSGSKYRDLFQPTLTCTCVQTNCQARWALGGRLLVQQDGLPIQQYSSSASSKRWQTRQVKDKFAVNAKVQGLKSRAAFKLLEINERYKIFRGGQTVVDLGYAPGSWSQVAVDRTFPNGRVLGIDIIPAQPPKGVSTIQGNFLSPAIQEEVKRFLRESDRGRIKQEPSFIAEEGEDQMTEEDLEQSSRSYLELEKRADVETSSHAVSAAQKTRGGRSGTGKVDSGMVDVVLSDMMMNTSGVSFRDHAGSMDLCDAALRFTFDTLRTGGHFVCKFYQGSEDKALELRLKTLFSRVHREKPESSRSESKEAYFVALRRRAGS</sequence>
<feature type="domain" description="Ribosomal RNA methyltransferase FtsJ" evidence="9">
    <location>
        <begin position="79"/>
        <end position="321"/>
    </location>
</feature>
<name>A0A8H6FCU6_9LECA</name>
<keyword evidence="3" id="KW-0489">Methyltransferase</keyword>
<dbReference type="Gene3D" id="3.40.50.150">
    <property type="entry name" value="Vaccinia Virus protein VP39"/>
    <property type="match status" value="1"/>
</dbReference>
<dbReference type="GO" id="GO:0005739">
    <property type="term" value="C:mitochondrion"/>
    <property type="evidence" value="ECO:0007669"/>
    <property type="project" value="TreeGrafter"/>
</dbReference>
<dbReference type="RefSeq" id="XP_037158062.1">
    <property type="nucleotide sequence ID" value="XM_037315059.1"/>
</dbReference>
<evidence type="ECO:0000256" key="2">
    <source>
        <dbReference type="ARBA" id="ARBA00022552"/>
    </source>
</evidence>
<feature type="region of interest" description="Disordered" evidence="8">
    <location>
        <begin position="206"/>
        <end position="226"/>
    </location>
</feature>
<organism evidence="10 11">
    <name type="scientific">Letharia columbiana</name>
    <dbReference type="NCBI Taxonomy" id="112416"/>
    <lineage>
        <taxon>Eukaryota</taxon>
        <taxon>Fungi</taxon>
        <taxon>Dikarya</taxon>
        <taxon>Ascomycota</taxon>
        <taxon>Pezizomycotina</taxon>
        <taxon>Lecanoromycetes</taxon>
        <taxon>OSLEUM clade</taxon>
        <taxon>Lecanoromycetidae</taxon>
        <taxon>Lecanorales</taxon>
        <taxon>Lecanorineae</taxon>
        <taxon>Parmeliaceae</taxon>
        <taxon>Letharia</taxon>
    </lineage>
</organism>
<dbReference type="OrthoDB" id="20105at2759"/>
<evidence type="ECO:0000256" key="3">
    <source>
        <dbReference type="ARBA" id="ARBA00022603"/>
    </source>
</evidence>
<dbReference type="AlphaFoldDB" id="A0A8H6FCU6"/>
<dbReference type="Proteomes" id="UP000578531">
    <property type="component" value="Unassembled WGS sequence"/>
</dbReference>
<reference evidence="10 11" key="1">
    <citation type="journal article" date="2020" name="Genomics">
        <title>Complete, high-quality genomes from long-read metagenomic sequencing of two wolf lichen thalli reveals enigmatic genome architecture.</title>
        <authorList>
            <person name="McKenzie S.K."/>
            <person name="Walston R.F."/>
            <person name="Allen J.L."/>
        </authorList>
    </citation>
    <scope>NUCLEOTIDE SEQUENCE [LARGE SCALE GENOMIC DNA]</scope>
    <source>
        <strain evidence="10">WasteWater2</strain>
    </source>
</reference>
<dbReference type="InterPro" id="IPR002877">
    <property type="entry name" value="RNA_MeTrfase_FtsJ_dom"/>
</dbReference>
<dbReference type="GO" id="GO:0008650">
    <property type="term" value="F:rRNA (uridine-2'-O-)-methyltransferase activity"/>
    <property type="evidence" value="ECO:0007669"/>
    <property type="project" value="TreeGrafter"/>
</dbReference>
<feature type="region of interest" description="Disordered" evidence="8">
    <location>
        <begin position="170"/>
        <end position="192"/>
    </location>
</feature>
<evidence type="ECO:0000256" key="1">
    <source>
        <dbReference type="ARBA" id="ARBA00009258"/>
    </source>
</evidence>
<feature type="compositionally biased region" description="Acidic residues" evidence="8">
    <location>
        <begin position="177"/>
        <end position="189"/>
    </location>
</feature>
<keyword evidence="5 7" id="KW-0949">S-adenosyl-L-methionine</keyword>
<comment type="caution">
    <text evidence="10">The sequence shown here is derived from an EMBL/GenBank/DDBJ whole genome shotgun (WGS) entry which is preliminary data.</text>
</comment>
<keyword evidence="2" id="KW-0698">rRNA processing</keyword>